<protein>
    <submittedName>
        <fullName evidence="1">Uncharacterized protein</fullName>
    </submittedName>
</protein>
<dbReference type="EMBL" id="JACGCM010001725">
    <property type="protein sequence ID" value="KAF6150909.1"/>
    <property type="molecule type" value="Genomic_DNA"/>
</dbReference>
<accession>A0A7J7M7Q5</accession>
<organism evidence="1 2">
    <name type="scientific">Kingdonia uniflora</name>
    <dbReference type="NCBI Taxonomy" id="39325"/>
    <lineage>
        <taxon>Eukaryota</taxon>
        <taxon>Viridiplantae</taxon>
        <taxon>Streptophyta</taxon>
        <taxon>Embryophyta</taxon>
        <taxon>Tracheophyta</taxon>
        <taxon>Spermatophyta</taxon>
        <taxon>Magnoliopsida</taxon>
        <taxon>Ranunculales</taxon>
        <taxon>Circaeasteraceae</taxon>
        <taxon>Kingdonia</taxon>
    </lineage>
</organism>
<name>A0A7J7M7Q5_9MAGN</name>
<comment type="caution">
    <text evidence="1">The sequence shown here is derived from an EMBL/GenBank/DDBJ whole genome shotgun (WGS) entry which is preliminary data.</text>
</comment>
<dbReference type="OrthoDB" id="1733072at2759"/>
<dbReference type="AlphaFoldDB" id="A0A7J7M7Q5"/>
<keyword evidence="2" id="KW-1185">Reference proteome</keyword>
<reference evidence="1 2" key="1">
    <citation type="journal article" date="2020" name="IScience">
        <title>Genome Sequencing of the Endangered Kingdonia uniflora (Circaeasteraceae, Ranunculales) Reveals Potential Mechanisms of Evolutionary Specialization.</title>
        <authorList>
            <person name="Sun Y."/>
            <person name="Deng T."/>
            <person name="Zhang A."/>
            <person name="Moore M.J."/>
            <person name="Landis J.B."/>
            <person name="Lin N."/>
            <person name="Zhang H."/>
            <person name="Zhang X."/>
            <person name="Huang J."/>
            <person name="Zhang X."/>
            <person name="Sun H."/>
            <person name="Wang H."/>
        </authorList>
    </citation>
    <scope>NUCLEOTIDE SEQUENCE [LARGE SCALE GENOMIC DNA]</scope>
    <source>
        <strain evidence="1">TB1705</strain>
        <tissue evidence="1">Leaf</tissue>
    </source>
</reference>
<gene>
    <name evidence="1" type="ORF">GIB67_000075</name>
</gene>
<evidence type="ECO:0000313" key="1">
    <source>
        <dbReference type="EMBL" id="KAF6150909.1"/>
    </source>
</evidence>
<evidence type="ECO:0000313" key="2">
    <source>
        <dbReference type="Proteomes" id="UP000541444"/>
    </source>
</evidence>
<proteinExistence type="predicted"/>
<dbReference type="Proteomes" id="UP000541444">
    <property type="component" value="Unassembled WGS sequence"/>
</dbReference>
<sequence length="174" mass="20055">MGCCSCFGFIRKTNRSLRPTSCSGNRLSQELLLDEHLEDVDGLYNGEATHSLHRCDGKLQSRARHSEEILLLKIQNGMICRDVPVRETHKVICSEDDDGTKWSMSMFESVKLGLEAMEKWQVRFIDRFVQKQKSRKAVFHKSHLLKSAMTDVLRELTHEVFYDSRVMDVVHAAL</sequence>